<dbReference type="AlphaFoldDB" id="A0A0A8ZR90"/>
<name>A0A0A8ZR90_ARUDO</name>
<organism evidence="1">
    <name type="scientific">Arundo donax</name>
    <name type="common">Giant reed</name>
    <name type="synonym">Donax arundinaceus</name>
    <dbReference type="NCBI Taxonomy" id="35708"/>
    <lineage>
        <taxon>Eukaryota</taxon>
        <taxon>Viridiplantae</taxon>
        <taxon>Streptophyta</taxon>
        <taxon>Embryophyta</taxon>
        <taxon>Tracheophyta</taxon>
        <taxon>Spermatophyta</taxon>
        <taxon>Magnoliopsida</taxon>
        <taxon>Liliopsida</taxon>
        <taxon>Poales</taxon>
        <taxon>Poaceae</taxon>
        <taxon>PACMAD clade</taxon>
        <taxon>Arundinoideae</taxon>
        <taxon>Arundineae</taxon>
        <taxon>Arundo</taxon>
    </lineage>
</organism>
<reference evidence="1" key="1">
    <citation type="submission" date="2014-09" db="EMBL/GenBank/DDBJ databases">
        <authorList>
            <person name="Magalhaes I.L.F."/>
            <person name="Oliveira U."/>
            <person name="Santos F.R."/>
            <person name="Vidigal T.H.D.A."/>
            <person name="Brescovit A.D."/>
            <person name="Santos A.J."/>
        </authorList>
    </citation>
    <scope>NUCLEOTIDE SEQUENCE</scope>
    <source>
        <tissue evidence="1">Shoot tissue taken approximately 20 cm above the soil surface</tissue>
    </source>
</reference>
<protein>
    <submittedName>
        <fullName evidence="1">Uncharacterized protein</fullName>
    </submittedName>
</protein>
<reference evidence="1" key="2">
    <citation type="journal article" date="2015" name="Data Brief">
        <title>Shoot transcriptome of the giant reed, Arundo donax.</title>
        <authorList>
            <person name="Barrero R.A."/>
            <person name="Guerrero F.D."/>
            <person name="Moolhuijzen P."/>
            <person name="Goolsby J.A."/>
            <person name="Tidwell J."/>
            <person name="Bellgard S.E."/>
            <person name="Bellgard M.I."/>
        </authorList>
    </citation>
    <scope>NUCLEOTIDE SEQUENCE</scope>
    <source>
        <tissue evidence="1">Shoot tissue taken approximately 20 cm above the soil surface</tissue>
    </source>
</reference>
<proteinExistence type="predicted"/>
<sequence length="162" mass="17203">MPPFMDPAGFRNLPFQLIPDPVGGFGNMPGLFDGGATVPGSRSVPYSMSTRSRDVAVNGSTGSLGSGASSLALMASVGPKDVFPNNNRMFGSFYGQGFLSPQQEHFVKASCNGDVQERQESHSLKVAMKDVFPNNRYGSAVFSSCMCLPSSIPIVQKTAKKN</sequence>
<dbReference type="EMBL" id="GBRH01258620">
    <property type="protein sequence ID" value="JAD39275.1"/>
    <property type="molecule type" value="Transcribed_RNA"/>
</dbReference>
<evidence type="ECO:0000313" key="1">
    <source>
        <dbReference type="EMBL" id="JAD39275.1"/>
    </source>
</evidence>
<accession>A0A0A8ZR90</accession>